<organism evidence="2 3">
    <name type="scientific">Glonium stellatum</name>
    <dbReference type="NCBI Taxonomy" id="574774"/>
    <lineage>
        <taxon>Eukaryota</taxon>
        <taxon>Fungi</taxon>
        <taxon>Dikarya</taxon>
        <taxon>Ascomycota</taxon>
        <taxon>Pezizomycotina</taxon>
        <taxon>Dothideomycetes</taxon>
        <taxon>Pleosporomycetidae</taxon>
        <taxon>Gloniales</taxon>
        <taxon>Gloniaceae</taxon>
        <taxon>Glonium</taxon>
    </lineage>
</organism>
<protein>
    <submittedName>
        <fullName evidence="2">Uncharacterized protein</fullName>
    </submittedName>
</protein>
<keyword evidence="3" id="KW-1185">Reference proteome</keyword>
<reference evidence="2 3" key="1">
    <citation type="journal article" date="2016" name="Nat. Commun.">
        <title>Ectomycorrhizal ecology is imprinted in the genome of the dominant symbiotic fungus Cenococcum geophilum.</title>
        <authorList>
            <consortium name="DOE Joint Genome Institute"/>
            <person name="Peter M."/>
            <person name="Kohler A."/>
            <person name="Ohm R.A."/>
            <person name="Kuo A."/>
            <person name="Krutzmann J."/>
            <person name="Morin E."/>
            <person name="Arend M."/>
            <person name="Barry K.W."/>
            <person name="Binder M."/>
            <person name="Choi C."/>
            <person name="Clum A."/>
            <person name="Copeland A."/>
            <person name="Grisel N."/>
            <person name="Haridas S."/>
            <person name="Kipfer T."/>
            <person name="LaButti K."/>
            <person name="Lindquist E."/>
            <person name="Lipzen A."/>
            <person name="Maire R."/>
            <person name="Meier B."/>
            <person name="Mihaltcheva S."/>
            <person name="Molinier V."/>
            <person name="Murat C."/>
            <person name="Poggeler S."/>
            <person name="Quandt C.A."/>
            <person name="Sperisen C."/>
            <person name="Tritt A."/>
            <person name="Tisserant E."/>
            <person name="Crous P.W."/>
            <person name="Henrissat B."/>
            <person name="Nehls U."/>
            <person name="Egli S."/>
            <person name="Spatafora J.W."/>
            <person name="Grigoriev I.V."/>
            <person name="Martin F.M."/>
        </authorList>
    </citation>
    <scope>NUCLEOTIDE SEQUENCE [LARGE SCALE GENOMIC DNA]</scope>
    <source>
        <strain evidence="2 3">CBS 207.34</strain>
    </source>
</reference>
<dbReference type="Proteomes" id="UP000250140">
    <property type="component" value="Unassembled WGS sequence"/>
</dbReference>
<feature type="transmembrane region" description="Helical" evidence="1">
    <location>
        <begin position="120"/>
        <end position="140"/>
    </location>
</feature>
<feature type="transmembrane region" description="Helical" evidence="1">
    <location>
        <begin position="239"/>
        <end position="259"/>
    </location>
</feature>
<keyword evidence="1" id="KW-0472">Membrane</keyword>
<keyword evidence="1" id="KW-1133">Transmembrane helix</keyword>
<evidence type="ECO:0000313" key="3">
    <source>
        <dbReference type="Proteomes" id="UP000250140"/>
    </source>
</evidence>
<feature type="transmembrane region" description="Helical" evidence="1">
    <location>
        <begin position="89"/>
        <end position="114"/>
    </location>
</feature>
<feature type="transmembrane region" description="Helical" evidence="1">
    <location>
        <begin position="47"/>
        <end position="68"/>
    </location>
</feature>
<proteinExistence type="predicted"/>
<evidence type="ECO:0000313" key="2">
    <source>
        <dbReference type="EMBL" id="OCL13040.1"/>
    </source>
</evidence>
<gene>
    <name evidence="2" type="ORF">AOQ84DRAFT_360109</name>
</gene>
<keyword evidence="1" id="KW-0812">Transmembrane</keyword>
<accession>A0A8E2JX81</accession>
<sequence length="335" mass="36185">MSTTQTPSASSRQSFPFNQIIHYGIYNLNHMTNLSFVYPSNVLPTPWPWLAGSFGLSILLTLIGIITATPDALKPESSPTQGLSLGEKLSRILSSASIILSMVRAIAAIVISSYPTENTLVPSSTAIVLILFSISAYPLTPGFGKTISILVVLSVFFVIALFILFVWKYYLGGNQKYFYSRDKLVGGTYPRVVKKYLDPHACSPKFPLEFGSDGCPSNWAYPDQPSSLGSNITTPECTVGLFGVVYAAFYLIILLLLCFSRRSFVASAALRLVRNYRTLGGSGNPFATYSGTQKLPSSLGPEMDLYEEGISSHPPSLGGKKGASALDWQGVGLAC</sequence>
<evidence type="ECO:0000256" key="1">
    <source>
        <dbReference type="SAM" id="Phobius"/>
    </source>
</evidence>
<name>A0A8E2JX81_9PEZI</name>
<dbReference type="AlphaFoldDB" id="A0A8E2JX81"/>
<dbReference type="EMBL" id="KV748792">
    <property type="protein sequence ID" value="OCL13040.1"/>
    <property type="molecule type" value="Genomic_DNA"/>
</dbReference>
<feature type="transmembrane region" description="Helical" evidence="1">
    <location>
        <begin position="147"/>
        <end position="170"/>
    </location>
</feature>